<dbReference type="GO" id="GO:0004530">
    <property type="term" value="F:deoxyribonuclease I activity"/>
    <property type="evidence" value="ECO:0007669"/>
    <property type="project" value="TreeGrafter"/>
</dbReference>
<sequence length="191" mass="21764">MQLAVTVYSLHILCITEHLTLLDSYQYDDGVDNGTDAFSREPFGVLFQSSHTGGIYYLYLMFYQNSSQIFLFLSYEQLNILVLGDFNADCSYVDADEKRNLKIWNDPSYLWLIGDEVDTTVSSTDCAYDRYKFYINMKNIVALVIAMIVISSLALMAKASWGCPERTLICKGYSFIVVIDSAQVNLDCFMQ</sequence>
<gene>
    <name evidence="5" type="ORF">EB796_018058</name>
</gene>
<reference evidence="5" key="1">
    <citation type="submission" date="2020-06" db="EMBL/GenBank/DDBJ databases">
        <title>Draft genome of Bugula neritina, a colonial animal packing powerful symbionts and potential medicines.</title>
        <authorList>
            <person name="Rayko M."/>
        </authorList>
    </citation>
    <scope>NUCLEOTIDE SEQUENCE [LARGE SCALE GENOMIC DNA]</scope>
    <source>
        <strain evidence="5">Kwan_BN1</strain>
    </source>
</reference>
<proteinExistence type="predicted"/>
<organism evidence="5 6">
    <name type="scientific">Bugula neritina</name>
    <name type="common">Brown bryozoan</name>
    <name type="synonym">Sertularia neritina</name>
    <dbReference type="NCBI Taxonomy" id="10212"/>
    <lineage>
        <taxon>Eukaryota</taxon>
        <taxon>Metazoa</taxon>
        <taxon>Spiralia</taxon>
        <taxon>Lophotrochozoa</taxon>
        <taxon>Bryozoa</taxon>
        <taxon>Gymnolaemata</taxon>
        <taxon>Cheilostomatida</taxon>
        <taxon>Flustrina</taxon>
        <taxon>Buguloidea</taxon>
        <taxon>Bugulidae</taxon>
        <taxon>Bugula</taxon>
    </lineage>
</organism>
<keyword evidence="6" id="KW-1185">Reference proteome</keyword>
<dbReference type="PANTHER" id="PTHR11371:SF31">
    <property type="entry name" value="EXTRACELLULAR NUCLEASE"/>
    <property type="match status" value="1"/>
</dbReference>
<evidence type="ECO:0000256" key="4">
    <source>
        <dbReference type="SAM" id="Phobius"/>
    </source>
</evidence>
<evidence type="ECO:0000313" key="5">
    <source>
        <dbReference type="EMBL" id="KAF6023631.1"/>
    </source>
</evidence>
<keyword evidence="4" id="KW-1133">Transmembrane helix</keyword>
<accession>A0A7J7JDD8</accession>
<evidence type="ECO:0000313" key="6">
    <source>
        <dbReference type="Proteomes" id="UP000593567"/>
    </source>
</evidence>
<dbReference type="PROSITE" id="PS00918">
    <property type="entry name" value="DNASE_I_2"/>
    <property type="match status" value="1"/>
</dbReference>
<dbReference type="GO" id="GO:0005634">
    <property type="term" value="C:nucleus"/>
    <property type="evidence" value="ECO:0007669"/>
    <property type="project" value="TreeGrafter"/>
</dbReference>
<dbReference type="SMART" id="SM00476">
    <property type="entry name" value="DNaseIc"/>
    <property type="match status" value="1"/>
</dbReference>
<dbReference type="EMBL" id="VXIV02002684">
    <property type="protein sequence ID" value="KAF6023631.1"/>
    <property type="molecule type" value="Genomic_DNA"/>
</dbReference>
<dbReference type="OrthoDB" id="10061407at2759"/>
<keyword evidence="3" id="KW-1015">Disulfide bond</keyword>
<dbReference type="AlphaFoldDB" id="A0A7J7JDD8"/>
<dbReference type="InterPro" id="IPR036691">
    <property type="entry name" value="Endo/exonu/phosph_ase_sf"/>
</dbReference>
<dbReference type="PANTHER" id="PTHR11371">
    <property type="entry name" value="DEOXYRIBONUCLEASE"/>
    <property type="match status" value="1"/>
</dbReference>
<dbReference type="InterPro" id="IPR016202">
    <property type="entry name" value="DNase_I"/>
</dbReference>
<keyword evidence="1" id="KW-0540">Nuclease</keyword>
<dbReference type="GO" id="GO:0006308">
    <property type="term" value="P:DNA catabolic process"/>
    <property type="evidence" value="ECO:0007669"/>
    <property type="project" value="InterPro"/>
</dbReference>
<feature type="transmembrane region" description="Helical" evidence="4">
    <location>
        <begin position="140"/>
        <end position="161"/>
    </location>
</feature>
<protein>
    <submittedName>
        <fullName evidence="5">FMO5</fullName>
    </submittedName>
</protein>
<keyword evidence="4" id="KW-0472">Membrane</keyword>
<dbReference type="Gene3D" id="3.60.10.10">
    <property type="entry name" value="Endonuclease/exonuclease/phosphatase"/>
    <property type="match status" value="1"/>
</dbReference>
<comment type="caution">
    <text evidence="5">The sequence shown here is derived from an EMBL/GenBank/DDBJ whole genome shotgun (WGS) entry which is preliminary data.</text>
</comment>
<name>A0A7J7JDD8_BUGNE</name>
<evidence type="ECO:0000256" key="3">
    <source>
        <dbReference type="ARBA" id="ARBA00023157"/>
    </source>
</evidence>
<dbReference type="Proteomes" id="UP000593567">
    <property type="component" value="Unassembled WGS sequence"/>
</dbReference>
<keyword evidence="2" id="KW-0378">Hydrolase</keyword>
<evidence type="ECO:0000256" key="2">
    <source>
        <dbReference type="ARBA" id="ARBA00022801"/>
    </source>
</evidence>
<evidence type="ECO:0000256" key="1">
    <source>
        <dbReference type="ARBA" id="ARBA00022722"/>
    </source>
</evidence>
<keyword evidence="4" id="KW-0812">Transmembrane</keyword>
<dbReference type="InterPro" id="IPR033125">
    <property type="entry name" value="DNASE_I_2"/>
</dbReference>
<dbReference type="GO" id="GO:0003677">
    <property type="term" value="F:DNA binding"/>
    <property type="evidence" value="ECO:0007669"/>
    <property type="project" value="TreeGrafter"/>
</dbReference>